<evidence type="ECO:0000313" key="2">
    <source>
        <dbReference type="EMBL" id="VVJ18131.1"/>
    </source>
</evidence>
<dbReference type="InterPro" id="IPR037473">
    <property type="entry name" value="Lcp-like"/>
</dbReference>
<name>A0A6I8LMB2_9PSEU</name>
<dbReference type="InterPro" id="IPR018713">
    <property type="entry name" value="MPAB/Lcp_cat_dom"/>
</dbReference>
<organism evidence="2 3">
    <name type="scientific">Amycolatopsis camponoti</name>
    <dbReference type="NCBI Taxonomy" id="2606593"/>
    <lineage>
        <taxon>Bacteria</taxon>
        <taxon>Bacillati</taxon>
        <taxon>Actinomycetota</taxon>
        <taxon>Actinomycetes</taxon>
        <taxon>Pseudonocardiales</taxon>
        <taxon>Pseudonocardiaceae</taxon>
        <taxon>Amycolatopsis</taxon>
    </lineage>
</organism>
<evidence type="ECO:0000259" key="1">
    <source>
        <dbReference type="Pfam" id="PF09995"/>
    </source>
</evidence>
<dbReference type="PROSITE" id="PS51318">
    <property type="entry name" value="TAT"/>
    <property type="match status" value="1"/>
</dbReference>
<keyword evidence="3" id="KW-1185">Reference proteome</keyword>
<evidence type="ECO:0000313" key="3">
    <source>
        <dbReference type="Proteomes" id="UP000399805"/>
    </source>
</evidence>
<protein>
    <submittedName>
        <fullName evidence="2">Putative secreted protein</fullName>
    </submittedName>
</protein>
<proteinExistence type="predicted"/>
<sequence length="405" mass="44039">MAKDEVSRRLALKRGGALGVLGAATVASPALWTWPAEASVARTGAGADPRWVWDPEADALLASVIDRGDVPAVNALLRTWKKNGQALPDGLPADVRDFVERARQLPSWTDQGKLAKSFAFTEKRGLYLGILYGLASGMISTVIPHEARAVYYSKGGAAMKDRITKTAKLGYDIMTRNAFAADGEMIVTCVKTRLVHAAVRHLLPRSPGWTGTADQTAPISQRDMLVTWHSLPTTVMGKLTSWEVPIPRAESDGFLHSWQLTAHMLGIMDEYIPASWTEANAQAEQILTPVLAPTDEGIALAEILLNLGSSVDGGVLSTHVLGALTRFMLGDRIANWLRIPREPVWDPLLDVAWGPFIAVREGLLPFPLAPAAYWTFDEIIRQATLLFLSEGNPISIEIPDANRPS</sequence>
<dbReference type="AlphaFoldDB" id="A0A6I8LMB2"/>
<dbReference type="Pfam" id="PF09995">
    <property type="entry name" value="MPAB_Lcp_cat"/>
    <property type="match status" value="1"/>
</dbReference>
<dbReference type="PANTHER" id="PTHR37539:SF1">
    <property type="entry name" value="ER-BOUND OXYGENASE MPAB_MPAB'_RUBBER OXYGENASE CATALYTIC DOMAIN-CONTAINING PROTEIN"/>
    <property type="match status" value="1"/>
</dbReference>
<reference evidence="2 3" key="1">
    <citation type="submission" date="2019-09" db="EMBL/GenBank/DDBJ databases">
        <authorList>
            <person name="Leyn A S."/>
        </authorList>
    </citation>
    <scope>NUCLEOTIDE SEQUENCE [LARGE SCALE GENOMIC DNA]</scope>
    <source>
        <strain evidence="2">AA231_1</strain>
    </source>
</reference>
<dbReference type="EMBL" id="CABVGP010000001">
    <property type="protein sequence ID" value="VVJ18131.1"/>
    <property type="molecule type" value="Genomic_DNA"/>
</dbReference>
<gene>
    <name evidence="2" type="ORF">AA23TX_03152</name>
</gene>
<dbReference type="InterPro" id="IPR006311">
    <property type="entry name" value="TAT_signal"/>
</dbReference>
<dbReference type="PANTHER" id="PTHR37539">
    <property type="entry name" value="SECRETED PROTEIN-RELATED"/>
    <property type="match status" value="1"/>
</dbReference>
<accession>A0A6I8LMB2</accession>
<dbReference type="Proteomes" id="UP000399805">
    <property type="component" value="Unassembled WGS sequence"/>
</dbReference>
<dbReference type="GO" id="GO:0016491">
    <property type="term" value="F:oxidoreductase activity"/>
    <property type="evidence" value="ECO:0007669"/>
    <property type="project" value="InterPro"/>
</dbReference>
<dbReference type="RefSeq" id="WP_155543194.1">
    <property type="nucleotide sequence ID" value="NZ_CABVGP010000001.1"/>
</dbReference>
<feature type="domain" description="ER-bound oxygenase mpaB/mpaB'/Rubber oxygenase catalytic" evidence="1">
    <location>
        <begin position="131"/>
        <end position="345"/>
    </location>
</feature>